<protein>
    <recommendedName>
        <fullName evidence="2">IMP dehydrogenase/GMP reductase domain-containing protein</fullName>
    </recommendedName>
</protein>
<dbReference type="Pfam" id="PF00478">
    <property type="entry name" value="IMPDH"/>
    <property type="match status" value="1"/>
</dbReference>
<evidence type="ECO:0000256" key="1">
    <source>
        <dbReference type="ARBA" id="ARBA00005502"/>
    </source>
</evidence>
<dbReference type="PANTHER" id="PTHR11911">
    <property type="entry name" value="INOSINE-5-MONOPHOSPHATE DEHYDROGENASE RELATED"/>
    <property type="match status" value="1"/>
</dbReference>
<comment type="caution">
    <text evidence="3">The sequence shown here is derived from an EMBL/GenBank/DDBJ whole genome shotgun (WGS) entry which is preliminary data.</text>
</comment>
<evidence type="ECO:0000259" key="2">
    <source>
        <dbReference type="Pfam" id="PF00478"/>
    </source>
</evidence>
<dbReference type="InterPro" id="IPR013785">
    <property type="entry name" value="Aldolase_TIM"/>
</dbReference>
<dbReference type="AlphaFoldDB" id="A0AAW1S0D7"/>
<reference evidence="3 4" key="1">
    <citation type="journal article" date="2024" name="Nat. Commun.">
        <title>Phylogenomics reveals the evolutionary origins of lichenization in chlorophyte algae.</title>
        <authorList>
            <person name="Puginier C."/>
            <person name="Libourel C."/>
            <person name="Otte J."/>
            <person name="Skaloud P."/>
            <person name="Haon M."/>
            <person name="Grisel S."/>
            <person name="Petersen M."/>
            <person name="Berrin J.G."/>
            <person name="Delaux P.M."/>
            <person name="Dal Grande F."/>
            <person name="Keller J."/>
        </authorList>
    </citation>
    <scope>NUCLEOTIDE SEQUENCE [LARGE SCALE GENOMIC DNA]</scope>
    <source>
        <strain evidence="3 4">SAG 2523</strain>
    </source>
</reference>
<dbReference type="PANTHER" id="PTHR11911:SF111">
    <property type="entry name" value="INOSINE-5'-MONOPHOSPHATE DEHYDROGENASE"/>
    <property type="match status" value="1"/>
</dbReference>
<proteinExistence type="inferred from homology"/>
<dbReference type="SMART" id="SM01240">
    <property type="entry name" value="IMPDH"/>
    <property type="match status" value="1"/>
</dbReference>
<dbReference type="EMBL" id="JALJOV010001853">
    <property type="protein sequence ID" value="KAK9839558.1"/>
    <property type="molecule type" value="Genomic_DNA"/>
</dbReference>
<dbReference type="Proteomes" id="UP001485043">
    <property type="component" value="Unassembled WGS sequence"/>
</dbReference>
<dbReference type="FunFam" id="3.20.20.70:FF:000424">
    <property type="entry name" value="Inosine-5'-monophosphate dehydrogenase 2"/>
    <property type="match status" value="1"/>
</dbReference>
<dbReference type="InterPro" id="IPR001093">
    <property type="entry name" value="IMP_DH_GMPRt"/>
</dbReference>
<keyword evidence="4" id="KW-1185">Reference proteome</keyword>
<feature type="domain" description="IMP dehydrogenase/GMP reductase" evidence="2">
    <location>
        <begin position="1"/>
        <end position="178"/>
    </location>
</feature>
<dbReference type="Gene3D" id="3.20.20.70">
    <property type="entry name" value="Aldolase class I"/>
    <property type="match status" value="1"/>
</dbReference>
<dbReference type="GO" id="GO:0006183">
    <property type="term" value="P:GTP biosynthetic process"/>
    <property type="evidence" value="ECO:0007669"/>
    <property type="project" value="TreeGrafter"/>
</dbReference>
<comment type="similarity">
    <text evidence="1">Belongs to the IMPDH/GMPR family.</text>
</comment>
<dbReference type="SUPFAM" id="SSF51412">
    <property type="entry name" value="Inosine monophosphate dehydrogenase (IMPDH)"/>
    <property type="match status" value="1"/>
</dbReference>
<dbReference type="InterPro" id="IPR005990">
    <property type="entry name" value="IMP_DH"/>
</dbReference>
<accession>A0AAW1S0D7</accession>
<gene>
    <name evidence="3" type="ORF">WJX84_000086</name>
</gene>
<sequence length="188" mass="19929">MGSGSICTTQEVCAVGRGQAAAVYHVARYANSQGVPIIADGGIQNSGHVVKALALGASTVMCGSLFAGTLEAPGEYVDLNGQRVKKYRGMGSLEAMAKGSEARYLNDVQSLKIAQGVSGTVKDKGSIRKMIPYLLQAVKQGFQDLGARDQKDAQARLANGLTRLECRTGAAQAEGNVHDMYSYEKVRW</sequence>
<evidence type="ECO:0000313" key="3">
    <source>
        <dbReference type="EMBL" id="KAK9839558.1"/>
    </source>
</evidence>
<evidence type="ECO:0000313" key="4">
    <source>
        <dbReference type="Proteomes" id="UP001485043"/>
    </source>
</evidence>
<dbReference type="GO" id="GO:0003938">
    <property type="term" value="F:IMP dehydrogenase activity"/>
    <property type="evidence" value="ECO:0007669"/>
    <property type="project" value="InterPro"/>
</dbReference>
<organism evidence="3 4">
    <name type="scientific">Apatococcus fuscideae</name>
    <dbReference type="NCBI Taxonomy" id="2026836"/>
    <lineage>
        <taxon>Eukaryota</taxon>
        <taxon>Viridiplantae</taxon>
        <taxon>Chlorophyta</taxon>
        <taxon>core chlorophytes</taxon>
        <taxon>Trebouxiophyceae</taxon>
        <taxon>Chlorellales</taxon>
        <taxon>Chlorellaceae</taxon>
        <taxon>Apatococcus</taxon>
    </lineage>
</organism>
<name>A0AAW1S0D7_9CHLO</name>
<dbReference type="GO" id="GO:0005737">
    <property type="term" value="C:cytoplasm"/>
    <property type="evidence" value="ECO:0007669"/>
    <property type="project" value="TreeGrafter"/>
</dbReference>